<dbReference type="InterPro" id="IPR047650">
    <property type="entry name" value="Transpos_IS110"/>
</dbReference>
<comment type="caution">
    <text evidence="4">The sequence shown here is derived from an EMBL/GenBank/DDBJ whole genome shotgun (WGS) entry which is preliminary data.</text>
</comment>
<dbReference type="AlphaFoldDB" id="A0AAD5UPV0"/>
<evidence type="ECO:0000256" key="1">
    <source>
        <dbReference type="SAM" id="MobiDB-lite"/>
    </source>
</evidence>
<dbReference type="Proteomes" id="UP001212997">
    <property type="component" value="Unassembled WGS sequence"/>
</dbReference>
<evidence type="ECO:0000259" key="3">
    <source>
        <dbReference type="Pfam" id="PF02371"/>
    </source>
</evidence>
<reference evidence="4" key="1">
    <citation type="submission" date="2022-07" db="EMBL/GenBank/DDBJ databases">
        <title>Genome Sequence of Physisporinus lineatus.</title>
        <authorList>
            <person name="Buettner E."/>
        </authorList>
    </citation>
    <scope>NUCLEOTIDE SEQUENCE</scope>
    <source>
        <strain evidence="4">VT162</strain>
    </source>
</reference>
<feature type="domain" description="Transposase IS116/IS110/IS902 C-terminal" evidence="3">
    <location>
        <begin position="247"/>
        <end position="323"/>
    </location>
</feature>
<evidence type="ECO:0000313" key="5">
    <source>
        <dbReference type="Proteomes" id="UP001212997"/>
    </source>
</evidence>
<dbReference type="InterPro" id="IPR002525">
    <property type="entry name" value="Transp_IS110-like_N"/>
</dbReference>
<proteinExistence type="predicted"/>
<evidence type="ECO:0008006" key="6">
    <source>
        <dbReference type="Google" id="ProtNLM"/>
    </source>
</evidence>
<dbReference type="NCBIfam" id="NF033542">
    <property type="entry name" value="transpos_IS110"/>
    <property type="match status" value="1"/>
</dbReference>
<accession>A0AAD5UPV0</accession>
<feature type="compositionally biased region" description="Basic and acidic residues" evidence="1">
    <location>
        <begin position="15"/>
        <end position="28"/>
    </location>
</feature>
<dbReference type="Pfam" id="PF01548">
    <property type="entry name" value="DEDD_Tnp_IS110"/>
    <property type="match status" value="1"/>
</dbReference>
<organism evidence="4 5">
    <name type="scientific">Meripilus lineatus</name>
    <dbReference type="NCBI Taxonomy" id="2056292"/>
    <lineage>
        <taxon>Eukaryota</taxon>
        <taxon>Fungi</taxon>
        <taxon>Dikarya</taxon>
        <taxon>Basidiomycota</taxon>
        <taxon>Agaricomycotina</taxon>
        <taxon>Agaricomycetes</taxon>
        <taxon>Polyporales</taxon>
        <taxon>Meripilaceae</taxon>
        <taxon>Meripilus</taxon>
    </lineage>
</organism>
<dbReference type="Pfam" id="PF02371">
    <property type="entry name" value="Transposase_20"/>
    <property type="match status" value="1"/>
</dbReference>
<dbReference type="PANTHER" id="PTHR33055:SF3">
    <property type="entry name" value="PUTATIVE TRANSPOSASE FOR IS117-RELATED"/>
    <property type="match status" value="1"/>
</dbReference>
<protein>
    <recommendedName>
        <fullName evidence="6">Transposase</fullName>
    </recommendedName>
</protein>
<dbReference type="GO" id="GO:0004803">
    <property type="term" value="F:transposase activity"/>
    <property type="evidence" value="ECO:0007669"/>
    <property type="project" value="InterPro"/>
</dbReference>
<dbReference type="GO" id="GO:0003677">
    <property type="term" value="F:DNA binding"/>
    <property type="evidence" value="ECO:0007669"/>
    <property type="project" value="InterPro"/>
</dbReference>
<dbReference type="InterPro" id="IPR003346">
    <property type="entry name" value="Transposase_20"/>
</dbReference>
<name>A0AAD5UPV0_9APHY</name>
<dbReference type="EMBL" id="JANAWD010001680">
    <property type="protein sequence ID" value="KAJ3472905.1"/>
    <property type="molecule type" value="Genomic_DNA"/>
</dbReference>
<feature type="domain" description="Transposase IS110-like N-terminal" evidence="2">
    <location>
        <begin position="42"/>
        <end position="181"/>
    </location>
</feature>
<gene>
    <name evidence="4" type="ORF">NLI96_g13205</name>
</gene>
<feature type="region of interest" description="Disordered" evidence="1">
    <location>
        <begin position="1"/>
        <end position="35"/>
    </location>
</feature>
<keyword evidence="5" id="KW-1185">Reference proteome</keyword>
<dbReference type="GO" id="GO:0006313">
    <property type="term" value="P:DNA transposition"/>
    <property type="evidence" value="ECO:0007669"/>
    <property type="project" value="InterPro"/>
</dbReference>
<dbReference type="PANTHER" id="PTHR33055">
    <property type="entry name" value="TRANSPOSASE FOR INSERTION SEQUENCE ELEMENT IS1111A"/>
    <property type="match status" value="1"/>
</dbReference>
<evidence type="ECO:0000259" key="2">
    <source>
        <dbReference type="Pfam" id="PF01548"/>
    </source>
</evidence>
<evidence type="ECO:0000313" key="4">
    <source>
        <dbReference type="EMBL" id="KAJ3472905.1"/>
    </source>
</evidence>
<sequence length="375" mass="41601">MRKGKDSEGGPSRADGIKVPKKEDHVDLPRQTGGSAMKLTPVGIDIAKSVFQVHHVDEETGEVVNKPIKRAKLLEYFANRAPCLIGMEACGGAHHWARQFVRMGHQVKLMPGEYVKAFNIRNKKDAADALAIWRAVQQPSKAVAVKTEMQQAMLALHRVREQLVKFRTMQINCLSGLLTEYGEVMDTGRAAFDKGMPEVLARISERLPTALIDTLREQWNGLRLLDEQIGAIERRMREWKKDDQAVKAISEIPGVGVLTATAAVAMMGDPKAFRSGREFAAWAGLVPRQTGSGGKVNLYGISKLGDMYLRTLLIHGARSVLTRGKELDPWLAQMKLRRPLNVVIVALANKMARTIWAILAHDRPYQKGYVSAKPA</sequence>